<dbReference type="InterPro" id="IPR046150">
    <property type="entry name" value="DUF6152"/>
</dbReference>
<reference evidence="3" key="1">
    <citation type="submission" date="2017-08" db="EMBL/GenBank/DDBJ databases">
        <title>A dynamic microbial community with high functional redundancy inhabits the cold, oxic subseafloor aquifer.</title>
        <authorList>
            <person name="Tully B.J."/>
            <person name="Wheat C.G."/>
            <person name="Glazer B.T."/>
            <person name="Huber J.A."/>
        </authorList>
    </citation>
    <scope>NUCLEOTIDE SEQUENCE [LARGE SCALE GENOMIC DNA]</scope>
</reference>
<protein>
    <submittedName>
        <fullName evidence="2">Uncharacterized protein</fullName>
    </submittedName>
</protein>
<evidence type="ECO:0000313" key="2">
    <source>
        <dbReference type="EMBL" id="PCJ42689.1"/>
    </source>
</evidence>
<evidence type="ECO:0000256" key="1">
    <source>
        <dbReference type="SAM" id="SignalP"/>
    </source>
</evidence>
<comment type="caution">
    <text evidence="2">The sequence shown here is derived from an EMBL/GenBank/DDBJ whole genome shotgun (WGS) entry which is preliminary data.</text>
</comment>
<dbReference type="Pfam" id="PF19649">
    <property type="entry name" value="DUF6152"/>
    <property type="match status" value="1"/>
</dbReference>
<feature type="chain" id="PRO_5012698163" evidence="1">
    <location>
        <begin position="26"/>
        <end position="160"/>
    </location>
</feature>
<dbReference type="EMBL" id="NVWI01000002">
    <property type="protein sequence ID" value="PCJ42689.1"/>
    <property type="molecule type" value="Genomic_DNA"/>
</dbReference>
<sequence>MKKIILTVGTIIVVSFLAMTQSVTAHHSFAMFDVSKEQIVIGRVIRWAFNNPHTWLYIEVEDEDGNTQTWGFEGAAQIHAMRQGVNGTTFQPGEIVKVVMLPLSSGDPAGAMCFVQKEDGSIVRPNDGVCDSDARAAVWQENGWLDSDNLTIFEKEPEFM</sequence>
<keyword evidence="1" id="KW-0732">Signal</keyword>
<gene>
    <name evidence="2" type="ORF">COA71_04065</name>
</gene>
<dbReference type="Proteomes" id="UP000228987">
    <property type="component" value="Unassembled WGS sequence"/>
</dbReference>
<feature type="signal peptide" evidence="1">
    <location>
        <begin position="1"/>
        <end position="25"/>
    </location>
</feature>
<accession>A0A2A5CFP8</accession>
<dbReference type="AlphaFoldDB" id="A0A2A5CFP8"/>
<evidence type="ECO:0000313" key="3">
    <source>
        <dbReference type="Proteomes" id="UP000228987"/>
    </source>
</evidence>
<name>A0A2A5CFP8_9GAMM</name>
<organism evidence="2 3">
    <name type="scientific">SAR86 cluster bacterium</name>
    <dbReference type="NCBI Taxonomy" id="2030880"/>
    <lineage>
        <taxon>Bacteria</taxon>
        <taxon>Pseudomonadati</taxon>
        <taxon>Pseudomonadota</taxon>
        <taxon>Gammaproteobacteria</taxon>
        <taxon>SAR86 cluster</taxon>
    </lineage>
</organism>
<proteinExistence type="predicted"/>